<keyword evidence="2 3" id="KW-0472">Membrane</keyword>
<sequence>MNKKVKYGILTIGLMILVGFTLKGRITHEKFDSDKWKNWTESETEWSLRWDMMNSLRNNYELNGMTKNQILELLGEPESKAENEFGYYLGYSKRGINTGRLTIKFENNKVTDFSVWDG</sequence>
<keyword evidence="6" id="KW-1185">Reference proteome</keyword>
<comment type="caution">
    <text evidence="5">The sequence shown here is derived from an EMBL/GenBank/DDBJ whole genome shotgun (WGS) entry which is preliminary data.</text>
</comment>
<keyword evidence="3" id="KW-0812">Transmembrane</keyword>
<keyword evidence="3" id="KW-1133">Transmembrane helix</keyword>
<name>A0A841MIF3_9BACT</name>
<accession>A0A841MIF3</accession>
<dbReference type="Pfam" id="PF04355">
    <property type="entry name" value="BamE"/>
    <property type="match status" value="1"/>
</dbReference>
<feature type="transmembrane region" description="Helical" evidence="3">
    <location>
        <begin position="6"/>
        <end position="22"/>
    </location>
</feature>
<evidence type="ECO:0000256" key="3">
    <source>
        <dbReference type="SAM" id="Phobius"/>
    </source>
</evidence>
<proteinExistence type="predicted"/>
<evidence type="ECO:0000313" key="6">
    <source>
        <dbReference type="Proteomes" id="UP000588604"/>
    </source>
</evidence>
<evidence type="ECO:0000256" key="2">
    <source>
        <dbReference type="ARBA" id="ARBA00023136"/>
    </source>
</evidence>
<dbReference type="Proteomes" id="UP000588604">
    <property type="component" value="Unassembled WGS sequence"/>
</dbReference>
<evidence type="ECO:0000259" key="4">
    <source>
        <dbReference type="Pfam" id="PF04355"/>
    </source>
</evidence>
<feature type="domain" description="Outer membrane protein assembly factor BamE" evidence="4">
    <location>
        <begin position="63"/>
        <end position="113"/>
    </location>
</feature>
<dbReference type="EMBL" id="JACIJO010000002">
    <property type="protein sequence ID" value="MBB6326663.1"/>
    <property type="molecule type" value="Genomic_DNA"/>
</dbReference>
<dbReference type="Gene3D" id="3.30.1450.10">
    <property type="match status" value="1"/>
</dbReference>
<dbReference type="InterPro" id="IPR007450">
    <property type="entry name" value="BamE_dom"/>
</dbReference>
<keyword evidence="1" id="KW-0732">Signal</keyword>
<gene>
    <name evidence="5" type="ORF">FHS59_002291</name>
</gene>
<organism evidence="5 6">
    <name type="scientific">Algoriphagus iocasae</name>
    <dbReference type="NCBI Taxonomy" id="1836499"/>
    <lineage>
        <taxon>Bacteria</taxon>
        <taxon>Pseudomonadati</taxon>
        <taxon>Bacteroidota</taxon>
        <taxon>Cytophagia</taxon>
        <taxon>Cytophagales</taxon>
        <taxon>Cyclobacteriaceae</taxon>
        <taxon>Algoriphagus</taxon>
    </lineage>
</organism>
<evidence type="ECO:0000313" key="5">
    <source>
        <dbReference type="EMBL" id="MBB6326663.1"/>
    </source>
</evidence>
<dbReference type="InterPro" id="IPR037873">
    <property type="entry name" value="BamE-like"/>
</dbReference>
<protein>
    <recommendedName>
        <fullName evidence="4">Outer membrane protein assembly factor BamE domain-containing protein</fullName>
    </recommendedName>
</protein>
<evidence type="ECO:0000256" key="1">
    <source>
        <dbReference type="ARBA" id="ARBA00022729"/>
    </source>
</evidence>
<dbReference type="AlphaFoldDB" id="A0A841MIF3"/>
<reference evidence="5 6" key="1">
    <citation type="submission" date="2020-08" db="EMBL/GenBank/DDBJ databases">
        <title>Genomic Encyclopedia of Type Strains, Phase IV (KMG-IV): sequencing the most valuable type-strain genomes for metagenomic binning, comparative biology and taxonomic classification.</title>
        <authorList>
            <person name="Goeker M."/>
        </authorList>
    </citation>
    <scope>NUCLEOTIDE SEQUENCE [LARGE SCALE GENOMIC DNA]</scope>
    <source>
        <strain evidence="5 6">DSM 102044</strain>
    </source>
</reference>